<dbReference type="OrthoDB" id="5148555at2"/>
<proteinExistence type="predicted"/>
<keyword evidence="3" id="KW-1185">Reference proteome</keyword>
<dbReference type="STRING" id="1420851.AU255_16765"/>
<evidence type="ECO:0000313" key="2">
    <source>
        <dbReference type="EMBL" id="OQK15842.1"/>
    </source>
</evidence>
<dbReference type="Gene3D" id="3.90.550.60">
    <property type="match status" value="1"/>
</dbReference>
<evidence type="ECO:0000259" key="1">
    <source>
        <dbReference type="Pfam" id="PF00535"/>
    </source>
</evidence>
<dbReference type="Proteomes" id="UP000191980">
    <property type="component" value="Unassembled WGS sequence"/>
</dbReference>
<dbReference type="SUPFAM" id="SSF53448">
    <property type="entry name" value="Nucleotide-diphospho-sugar transferases"/>
    <property type="match status" value="1"/>
</dbReference>
<dbReference type="RefSeq" id="WP_080524067.1">
    <property type="nucleotide sequence ID" value="NZ_LPUF01000003.1"/>
</dbReference>
<name>A0A1V8M2T1_9GAMM</name>
<feature type="domain" description="Glycosyltransferase 2-like" evidence="1">
    <location>
        <begin position="158"/>
        <end position="261"/>
    </location>
</feature>
<dbReference type="EMBL" id="LPUF01000003">
    <property type="protein sequence ID" value="OQK15842.1"/>
    <property type="molecule type" value="Genomic_DNA"/>
</dbReference>
<accession>A0A1V8M2T1</accession>
<dbReference type="InterPro" id="IPR001173">
    <property type="entry name" value="Glyco_trans_2-like"/>
</dbReference>
<dbReference type="Pfam" id="PF00535">
    <property type="entry name" value="Glycos_transf_2"/>
    <property type="match status" value="1"/>
</dbReference>
<organism evidence="2 3">
    <name type="scientific">Methyloprofundus sedimenti</name>
    <dbReference type="NCBI Taxonomy" id="1420851"/>
    <lineage>
        <taxon>Bacteria</taxon>
        <taxon>Pseudomonadati</taxon>
        <taxon>Pseudomonadota</taxon>
        <taxon>Gammaproteobacteria</taxon>
        <taxon>Methylococcales</taxon>
        <taxon>Methylococcaceae</taxon>
        <taxon>Methyloprofundus</taxon>
    </lineage>
</organism>
<comment type="caution">
    <text evidence="2">The sequence shown here is derived from an EMBL/GenBank/DDBJ whole genome shotgun (WGS) entry which is preliminary data.</text>
</comment>
<reference evidence="2 3" key="1">
    <citation type="submission" date="2015-12" db="EMBL/GenBank/DDBJ databases">
        <authorList>
            <person name="Shamseldin A."/>
            <person name="Moawad H."/>
            <person name="Abd El-Rahim W.M."/>
            <person name="Sadowsky M.J."/>
        </authorList>
    </citation>
    <scope>NUCLEOTIDE SEQUENCE [LARGE SCALE GENOMIC DNA]</scope>
    <source>
        <strain evidence="2 3">WF1</strain>
    </source>
</reference>
<evidence type="ECO:0000313" key="3">
    <source>
        <dbReference type="Proteomes" id="UP000191980"/>
    </source>
</evidence>
<dbReference type="AlphaFoldDB" id="A0A1V8M2T1"/>
<dbReference type="InterPro" id="IPR029044">
    <property type="entry name" value="Nucleotide-diphossugar_trans"/>
</dbReference>
<sequence length="618" mass="72028">MKATKKHRIIQHLVMPNSAFGAPQEMYVRTSNVRVFFHNKKLLFDKGSTATFDTFFNGLTIATWKKNCTFNDLQLRLKGEGRFILRFGVHRIGHAQKWLDESVIELKDGLEKIIDISFWQSLEEGMLYFYLESLGESELTEGCFVTYTPPRNQVKLGIVITHFNRKQYVLPAIKRIRDDLLNDPNYKDKINLVVVDNSKSILPEEAEGTTLIPNKNFGGSGGFTRGLLHLKDQGSFTHCLFMDDDASCEVESIRRSYHLLEFSSEQGFAVSGCLMRDVKPSILHEKGVEFRKGYCSPFKSELNLTDIDDLLYADRADVKINFGAWWFFAFKISDVKNFAFPFFIRGDDVQFSLQNNFKIKTINGIGCWAEDFWYKESPLTKYFVVRASLVLMIAYEDLSVLDVLKNIFSFFMSSALSYNYSSAKGVRLALDHFMIGPKFWLDNMDMSAPRIQISEFSTSEKLLPINLSDLLLDYPTLKKRPDRANNQKYIEIEHPLDGYPGKEEQFFRKAIRILTLNGFLLPSFLLKKKMVFQHKTYRAFYKDIFLYEKVLYEYVPTGLGYIAIHDKKEFFRELFSLMNQMYTFTLRFKALRSEYKQAIPDMTNEGFWRKIYFDQELL</sequence>
<gene>
    <name evidence="2" type="ORF">AU255_16765</name>
</gene>
<protein>
    <recommendedName>
        <fullName evidence="1">Glycosyltransferase 2-like domain-containing protein</fullName>
    </recommendedName>
</protein>